<dbReference type="AlphaFoldDB" id="A0A4Y3PCD7"/>
<name>A0A4Y3PCD7_BREPA</name>
<accession>A0A4Y3PCD7</accession>
<dbReference type="EMBL" id="BJMH01000006">
    <property type="protein sequence ID" value="GEB32200.1"/>
    <property type="molecule type" value="Genomic_DNA"/>
</dbReference>
<sequence length="187" mass="21363">MFHPLIFDNIRVVLEGAVYDRDFDGAITITGRSDVMDMATFQRLFQIEFKLAEQAAGEKAVRAQMQLRTSLGDIASEQLEQPLVEHVGCTICIHFHLQLPNPDDIPSEANKITTLLNEIWGQRPYITQTLSAKLPEHRIEWPPTVVTNRITLDFHRKIDEGNIDDLRELIEHTIQSLAGLQRHVDQT</sequence>
<proteinExistence type="predicted"/>
<dbReference type="RefSeq" id="WP_122966167.1">
    <property type="nucleotide sequence ID" value="NZ_BJMH01000006.1"/>
</dbReference>
<evidence type="ECO:0000313" key="2">
    <source>
        <dbReference type="Proteomes" id="UP000316882"/>
    </source>
</evidence>
<comment type="caution">
    <text evidence="1">The sequence shown here is derived from an EMBL/GenBank/DDBJ whole genome shotgun (WGS) entry which is preliminary data.</text>
</comment>
<evidence type="ECO:0000313" key="1">
    <source>
        <dbReference type="EMBL" id="GEB32200.1"/>
    </source>
</evidence>
<dbReference type="Proteomes" id="UP000316882">
    <property type="component" value="Unassembled WGS sequence"/>
</dbReference>
<keyword evidence="2" id="KW-1185">Reference proteome</keyword>
<protein>
    <submittedName>
        <fullName evidence="1">Uncharacterized protein</fullName>
    </submittedName>
</protein>
<gene>
    <name evidence="1" type="ORF">BPA01_17800</name>
</gene>
<reference evidence="1 2" key="1">
    <citation type="submission" date="2019-06" db="EMBL/GenBank/DDBJ databases">
        <title>Whole genome shotgun sequence of Brevibacillus parabrevis NBRC 12334.</title>
        <authorList>
            <person name="Hosoyama A."/>
            <person name="Uohara A."/>
            <person name="Ohji S."/>
            <person name="Ichikawa N."/>
        </authorList>
    </citation>
    <scope>NUCLEOTIDE SEQUENCE [LARGE SCALE GENOMIC DNA]</scope>
    <source>
        <strain evidence="1 2">NBRC 12334</strain>
    </source>
</reference>
<dbReference type="STRING" id="54914.AV540_14110"/>
<organism evidence="1 2">
    <name type="scientific">Brevibacillus parabrevis</name>
    <dbReference type="NCBI Taxonomy" id="54914"/>
    <lineage>
        <taxon>Bacteria</taxon>
        <taxon>Bacillati</taxon>
        <taxon>Bacillota</taxon>
        <taxon>Bacilli</taxon>
        <taxon>Bacillales</taxon>
        <taxon>Paenibacillaceae</taxon>
        <taxon>Brevibacillus</taxon>
    </lineage>
</organism>